<dbReference type="Proteomes" id="UP001276659">
    <property type="component" value="Unassembled WGS sequence"/>
</dbReference>
<protein>
    <submittedName>
        <fullName evidence="1">Uncharacterized protein</fullName>
    </submittedName>
</protein>
<gene>
    <name evidence="1" type="ORF">OEA41_000725</name>
</gene>
<keyword evidence="2" id="KW-1185">Reference proteome</keyword>
<proteinExistence type="predicted"/>
<name>A0AAE0DRI5_9LECA</name>
<dbReference type="AlphaFoldDB" id="A0AAE0DRI5"/>
<evidence type="ECO:0000313" key="1">
    <source>
        <dbReference type="EMBL" id="KAK3178588.1"/>
    </source>
</evidence>
<organism evidence="1 2">
    <name type="scientific">Lepraria neglecta</name>
    <dbReference type="NCBI Taxonomy" id="209136"/>
    <lineage>
        <taxon>Eukaryota</taxon>
        <taxon>Fungi</taxon>
        <taxon>Dikarya</taxon>
        <taxon>Ascomycota</taxon>
        <taxon>Pezizomycotina</taxon>
        <taxon>Lecanoromycetes</taxon>
        <taxon>OSLEUM clade</taxon>
        <taxon>Lecanoromycetidae</taxon>
        <taxon>Lecanorales</taxon>
        <taxon>Lecanorineae</taxon>
        <taxon>Stereocaulaceae</taxon>
        <taxon>Lepraria</taxon>
    </lineage>
</organism>
<comment type="caution">
    <text evidence="1">The sequence shown here is derived from an EMBL/GenBank/DDBJ whole genome shotgun (WGS) entry which is preliminary data.</text>
</comment>
<sequence length="77" mass="8773">MEFDGDSDHQYKKLPTHAKKTKGKRLLEAASDKIAVKPKKIDEWEVVEEVTDEECEEIAVDETQAESSKVERFSSFG</sequence>
<accession>A0AAE0DRI5</accession>
<dbReference type="EMBL" id="JASNWA010000003">
    <property type="protein sequence ID" value="KAK3178588.1"/>
    <property type="molecule type" value="Genomic_DNA"/>
</dbReference>
<reference evidence="1" key="1">
    <citation type="submission" date="2022-11" db="EMBL/GenBank/DDBJ databases">
        <title>Chromosomal genome sequence assembly and mating type (MAT) locus characterization of the leprose asexual lichenized fungus Lepraria neglecta (Nyl.) Erichsen.</title>
        <authorList>
            <person name="Allen J.L."/>
            <person name="Pfeffer B."/>
        </authorList>
    </citation>
    <scope>NUCLEOTIDE SEQUENCE</scope>
    <source>
        <strain evidence="1">Allen 5258</strain>
    </source>
</reference>
<evidence type="ECO:0000313" key="2">
    <source>
        <dbReference type="Proteomes" id="UP001276659"/>
    </source>
</evidence>